<protein>
    <submittedName>
        <fullName evidence="2">Uncharacterized protein</fullName>
    </submittedName>
</protein>
<dbReference type="EMBL" id="AXCN02000346">
    <property type="status" value="NOT_ANNOTATED_CDS"/>
    <property type="molecule type" value="Genomic_DNA"/>
</dbReference>
<organism evidence="2 3">
    <name type="scientific">Anopheles farauti</name>
    <dbReference type="NCBI Taxonomy" id="69004"/>
    <lineage>
        <taxon>Eukaryota</taxon>
        <taxon>Metazoa</taxon>
        <taxon>Ecdysozoa</taxon>
        <taxon>Arthropoda</taxon>
        <taxon>Hexapoda</taxon>
        <taxon>Insecta</taxon>
        <taxon>Pterygota</taxon>
        <taxon>Neoptera</taxon>
        <taxon>Endopterygota</taxon>
        <taxon>Diptera</taxon>
        <taxon>Nematocera</taxon>
        <taxon>Culicoidea</taxon>
        <taxon>Culicidae</taxon>
        <taxon>Anophelinae</taxon>
        <taxon>Anopheles</taxon>
    </lineage>
</organism>
<feature type="compositionally biased region" description="Polar residues" evidence="1">
    <location>
        <begin position="13"/>
        <end position="22"/>
    </location>
</feature>
<reference evidence="3" key="1">
    <citation type="submission" date="2014-01" db="EMBL/GenBank/DDBJ databases">
        <title>The Genome Sequence of Anopheles farauti FAR1 (V2).</title>
        <authorList>
            <consortium name="The Broad Institute Genomics Platform"/>
            <person name="Neafsey D.E."/>
            <person name="Besansky N."/>
            <person name="Howell P."/>
            <person name="Walton C."/>
            <person name="Young S.K."/>
            <person name="Zeng Q."/>
            <person name="Gargeya S."/>
            <person name="Fitzgerald M."/>
            <person name="Haas B."/>
            <person name="Abouelleil A."/>
            <person name="Allen A.W."/>
            <person name="Alvarado L."/>
            <person name="Arachchi H.M."/>
            <person name="Berlin A.M."/>
            <person name="Chapman S.B."/>
            <person name="Gainer-Dewar J."/>
            <person name="Goldberg J."/>
            <person name="Griggs A."/>
            <person name="Gujja S."/>
            <person name="Hansen M."/>
            <person name="Howarth C."/>
            <person name="Imamovic A."/>
            <person name="Ireland A."/>
            <person name="Larimer J."/>
            <person name="McCowan C."/>
            <person name="Murphy C."/>
            <person name="Pearson M."/>
            <person name="Poon T.W."/>
            <person name="Priest M."/>
            <person name="Roberts A."/>
            <person name="Saif S."/>
            <person name="Shea T."/>
            <person name="Sisk P."/>
            <person name="Sykes S."/>
            <person name="Wortman J."/>
            <person name="Nusbaum C."/>
            <person name="Birren B."/>
        </authorList>
    </citation>
    <scope>NUCLEOTIDE SEQUENCE [LARGE SCALE GENOMIC DNA]</scope>
    <source>
        <strain evidence="3">FAR1</strain>
    </source>
</reference>
<dbReference type="AlphaFoldDB" id="A0A182QQP8"/>
<feature type="region of interest" description="Disordered" evidence="1">
    <location>
        <begin position="1"/>
        <end position="35"/>
    </location>
</feature>
<evidence type="ECO:0000256" key="1">
    <source>
        <dbReference type="SAM" id="MobiDB-lite"/>
    </source>
</evidence>
<dbReference type="VEuPathDB" id="VectorBase:AFAF014972"/>
<accession>A0A182QQP8</accession>
<dbReference type="Proteomes" id="UP000075886">
    <property type="component" value="Unassembled WGS sequence"/>
</dbReference>
<name>A0A182QQP8_9DIPT</name>
<feature type="region of interest" description="Disordered" evidence="1">
    <location>
        <begin position="62"/>
        <end position="87"/>
    </location>
</feature>
<reference evidence="2" key="2">
    <citation type="submission" date="2020-05" db="UniProtKB">
        <authorList>
            <consortium name="EnsemblMetazoa"/>
        </authorList>
    </citation>
    <scope>IDENTIFICATION</scope>
    <source>
        <strain evidence="2">FAR1</strain>
    </source>
</reference>
<sequence>MRCSPFWAPRPTSAETTKSSSDAEPLANARAPTVMTGIKNATSPALTSASARTVSCATPAEPVSVPGAAAARCKQRHGGGSSDSRWI</sequence>
<keyword evidence="3" id="KW-1185">Reference proteome</keyword>
<evidence type="ECO:0000313" key="3">
    <source>
        <dbReference type="Proteomes" id="UP000075886"/>
    </source>
</evidence>
<evidence type="ECO:0000313" key="2">
    <source>
        <dbReference type="EnsemblMetazoa" id="AFAF014972-PA"/>
    </source>
</evidence>
<proteinExistence type="predicted"/>
<dbReference type="EnsemblMetazoa" id="AFAF014972-RA">
    <property type="protein sequence ID" value="AFAF014972-PA"/>
    <property type="gene ID" value="AFAF014972"/>
</dbReference>